<evidence type="ECO:0000256" key="5">
    <source>
        <dbReference type="ARBA" id="ARBA00022840"/>
    </source>
</evidence>
<dbReference type="InterPro" id="IPR025110">
    <property type="entry name" value="AMP-bd_C"/>
</dbReference>
<dbReference type="InterPro" id="IPR045851">
    <property type="entry name" value="AMP-bd_C_sf"/>
</dbReference>
<dbReference type="EC" id="6.2.1.3" evidence="6"/>
<dbReference type="GO" id="GO:0005524">
    <property type="term" value="F:ATP binding"/>
    <property type="evidence" value="ECO:0007669"/>
    <property type="project" value="UniProtKB-KW"/>
</dbReference>
<evidence type="ECO:0000256" key="4">
    <source>
        <dbReference type="ARBA" id="ARBA00022832"/>
    </source>
</evidence>
<comment type="similarity">
    <text evidence="1">Belongs to the ATP-dependent AMP-binding enzyme family.</text>
</comment>
<dbReference type="GO" id="GO:0005789">
    <property type="term" value="C:endoplasmic reticulum membrane"/>
    <property type="evidence" value="ECO:0007669"/>
    <property type="project" value="TreeGrafter"/>
</dbReference>
<evidence type="ECO:0000256" key="8">
    <source>
        <dbReference type="ARBA" id="ARBA00041297"/>
    </source>
</evidence>
<dbReference type="GO" id="GO:0004467">
    <property type="term" value="F:long-chain fatty acid-CoA ligase activity"/>
    <property type="evidence" value="ECO:0007669"/>
    <property type="project" value="UniProtKB-EC"/>
</dbReference>
<feature type="transmembrane region" description="Helical" evidence="10">
    <location>
        <begin position="36"/>
        <end position="57"/>
    </location>
</feature>
<keyword evidence="10" id="KW-1133">Transmembrane helix</keyword>
<protein>
    <recommendedName>
        <fullName evidence="6">long-chain-fatty-acid--CoA ligase</fullName>
        <ecNumber evidence="6">6.2.1.3</ecNumber>
    </recommendedName>
    <alternativeName>
        <fullName evidence="8">Long-chain-fatty-acid--CoA ligase</fullName>
    </alternativeName>
</protein>
<dbReference type="Pfam" id="PF13193">
    <property type="entry name" value="AMP-binding_C"/>
    <property type="match status" value="1"/>
</dbReference>
<comment type="catalytic activity">
    <reaction evidence="7">
        <text>a very long-chain fatty acid + ATP + CoA = a very long-chain fatty acyl-CoA + AMP + diphosphate</text>
        <dbReference type="Rhea" id="RHEA:54536"/>
        <dbReference type="ChEBI" id="CHEBI:30616"/>
        <dbReference type="ChEBI" id="CHEBI:33019"/>
        <dbReference type="ChEBI" id="CHEBI:57287"/>
        <dbReference type="ChEBI" id="CHEBI:58950"/>
        <dbReference type="ChEBI" id="CHEBI:138261"/>
        <dbReference type="ChEBI" id="CHEBI:456215"/>
    </reaction>
    <physiologicalReaction direction="left-to-right" evidence="7">
        <dbReference type="Rhea" id="RHEA:54537"/>
    </physiologicalReaction>
</comment>
<keyword evidence="10" id="KW-0472">Membrane</keyword>
<keyword evidence="3" id="KW-0547">Nucleotide-binding</keyword>
<evidence type="ECO:0000313" key="13">
    <source>
        <dbReference type="Proteomes" id="UP000326759"/>
    </source>
</evidence>
<keyword evidence="4" id="KW-0443">Lipid metabolism</keyword>
<keyword evidence="4" id="KW-0276">Fatty acid metabolism</keyword>
<evidence type="ECO:0000259" key="11">
    <source>
        <dbReference type="Pfam" id="PF13193"/>
    </source>
</evidence>
<feature type="transmembrane region" description="Helical" evidence="10">
    <location>
        <begin position="69"/>
        <end position="87"/>
    </location>
</feature>
<evidence type="ECO:0000256" key="7">
    <source>
        <dbReference type="ARBA" id="ARBA00036527"/>
    </source>
</evidence>
<dbReference type="GO" id="GO:0005886">
    <property type="term" value="C:plasma membrane"/>
    <property type="evidence" value="ECO:0007669"/>
    <property type="project" value="TreeGrafter"/>
</dbReference>
<keyword evidence="10" id="KW-0812">Transmembrane</keyword>
<dbReference type="AlphaFoldDB" id="A0A5N5SSB3"/>
<feature type="transmembrane region" description="Helical" evidence="10">
    <location>
        <begin position="7"/>
        <end position="24"/>
    </location>
</feature>
<name>A0A5N5SSB3_9CRUS</name>
<keyword evidence="2" id="KW-0436">Ligase</keyword>
<dbReference type="PANTHER" id="PTHR43107:SF15">
    <property type="entry name" value="FATTY ACID TRANSPORT PROTEIN 3, ISOFORM A"/>
    <property type="match status" value="1"/>
</dbReference>
<organism evidence="12 13">
    <name type="scientific">Armadillidium nasatum</name>
    <dbReference type="NCBI Taxonomy" id="96803"/>
    <lineage>
        <taxon>Eukaryota</taxon>
        <taxon>Metazoa</taxon>
        <taxon>Ecdysozoa</taxon>
        <taxon>Arthropoda</taxon>
        <taxon>Crustacea</taxon>
        <taxon>Multicrustacea</taxon>
        <taxon>Malacostraca</taxon>
        <taxon>Eumalacostraca</taxon>
        <taxon>Peracarida</taxon>
        <taxon>Isopoda</taxon>
        <taxon>Oniscidea</taxon>
        <taxon>Crinocheta</taxon>
        <taxon>Armadillidiidae</taxon>
        <taxon>Armadillidium</taxon>
    </lineage>
</organism>
<dbReference type="InterPro" id="IPR042099">
    <property type="entry name" value="ANL_N_sf"/>
</dbReference>
<proteinExistence type="inferred from homology"/>
<evidence type="ECO:0000256" key="1">
    <source>
        <dbReference type="ARBA" id="ARBA00006432"/>
    </source>
</evidence>
<dbReference type="GO" id="GO:0044539">
    <property type="term" value="P:long-chain fatty acid import into cell"/>
    <property type="evidence" value="ECO:0007669"/>
    <property type="project" value="TreeGrafter"/>
</dbReference>
<dbReference type="GO" id="GO:0005324">
    <property type="term" value="F:long-chain fatty acid transmembrane transporter activity"/>
    <property type="evidence" value="ECO:0007669"/>
    <property type="project" value="TreeGrafter"/>
</dbReference>
<evidence type="ECO:0000256" key="9">
    <source>
        <dbReference type="ARBA" id="ARBA00048666"/>
    </source>
</evidence>
<dbReference type="SUPFAM" id="SSF56801">
    <property type="entry name" value="Acetyl-CoA synthetase-like"/>
    <property type="match status" value="1"/>
</dbReference>
<dbReference type="FunFam" id="3.30.300.30:FF:000002">
    <property type="entry name" value="Long-chain fatty acid transport protein 1"/>
    <property type="match status" value="1"/>
</dbReference>
<evidence type="ECO:0000256" key="6">
    <source>
        <dbReference type="ARBA" id="ARBA00026121"/>
    </source>
</evidence>
<dbReference type="PANTHER" id="PTHR43107">
    <property type="entry name" value="LONG-CHAIN FATTY ACID TRANSPORT PROTEIN"/>
    <property type="match status" value="1"/>
</dbReference>
<evidence type="ECO:0000256" key="10">
    <source>
        <dbReference type="SAM" id="Phobius"/>
    </source>
</evidence>
<gene>
    <name evidence="12" type="ORF">Anas_04899</name>
</gene>
<dbReference type="OrthoDB" id="288590at2759"/>
<comment type="caution">
    <text evidence="12">The sequence shown here is derived from an EMBL/GenBank/DDBJ whole genome shotgun (WGS) entry which is preliminary data.</text>
</comment>
<evidence type="ECO:0000256" key="2">
    <source>
        <dbReference type="ARBA" id="ARBA00022598"/>
    </source>
</evidence>
<dbReference type="Proteomes" id="UP000326759">
    <property type="component" value="Unassembled WGS sequence"/>
</dbReference>
<dbReference type="Gene3D" id="3.30.300.30">
    <property type="match status" value="1"/>
</dbReference>
<dbReference type="EMBL" id="SEYY01020720">
    <property type="protein sequence ID" value="KAB7497073.1"/>
    <property type="molecule type" value="Genomic_DNA"/>
</dbReference>
<evidence type="ECO:0000313" key="12">
    <source>
        <dbReference type="EMBL" id="KAB7497073.1"/>
    </source>
</evidence>
<keyword evidence="13" id="KW-1185">Reference proteome</keyword>
<accession>A0A5N5SSB3</accession>
<feature type="domain" description="AMP-binding enzyme C-terminal" evidence="11">
    <location>
        <begin position="188"/>
        <end position="261"/>
    </location>
</feature>
<dbReference type="Gene3D" id="3.40.50.12780">
    <property type="entry name" value="N-terminal domain of ligase-like"/>
    <property type="match status" value="1"/>
</dbReference>
<evidence type="ECO:0000256" key="3">
    <source>
        <dbReference type="ARBA" id="ARBA00022741"/>
    </source>
</evidence>
<keyword evidence="5" id="KW-0067">ATP-binding</keyword>
<sequence length="262" mass="28542">MGISCLFIRAIFAACGMYYLTGVTPEDTLYDPLPMYHTVGGIIGPGMCLVQGTSVAIRRKFINIDGKPGAIGFVSVLIPSVYPVALIKIDEDTGKPLRDENGLCLLCKPGEPGEFVGRIVRNDPIRDFHGYADKQATESKIVRDVWAKGDAAFLSGDILVMDEEGYLYFKDRRGDTFRWKGENVSTTEVEGIISQVVQLTDVVVYGVEVPGAEGRAGMAAIMDPEKKVDLEKLAAGVQKCLPGYAQPLFIRIVTKLDMTGNL</sequence>
<reference evidence="12 13" key="1">
    <citation type="journal article" date="2019" name="PLoS Biol.">
        <title>Sex chromosomes control vertical transmission of feminizing Wolbachia symbionts in an isopod.</title>
        <authorList>
            <person name="Becking T."/>
            <person name="Chebbi M.A."/>
            <person name="Giraud I."/>
            <person name="Moumen B."/>
            <person name="Laverre T."/>
            <person name="Caubet Y."/>
            <person name="Peccoud J."/>
            <person name="Gilbert C."/>
            <person name="Cordaux R."/>
        </authorList>
    </citation>
    <scope>NUCLEOTIDE SEQUENCE [LARGE SCALE GENOMIC DNA]</scope>
    <source>
        <strain evidence="12">ANa2</strain>
        <tissue evidence="12">Whole body excluding digestive tract and cuticle</tissue>
    </source>
</reference>
<comment type="catalytic activity">
    <reaction evidence="9">
        <text>tetracosanoate + ATP + CoA = tetracosanoyl-CoA + AMP + diphosphate</text>
        <dbReference type="Rhea" id="RHEA:33639"/>
        <dbReference type="ChEBI" id="CHEBI:30616"/>
        <dbReference type="ChEBI" id="CHEBI:31014"/>
        <dbReference type="ChEBI" id="CHEBI:33019"/>
        <dbReference type="ChEBI" id="CHEBI:57287"/>
        <dbReference type="ChEBI" id="CHEBI:65052"/>
        <dbReference type="ChEBI" id="CHEBI:456215"/>
    </reaction>
    <physiologicalReaction direction="left-to-right" evidence="9">
        <dbReference type="Rhea" id="RHEA:33640"/>
    </physiologicalReaction>
</comment>